<evidence type="ECO:0000256" key="5">
    <source>
        <dbReference type="ARBA" id="ARBA00022679"/>
    </source>
</evidence>
<dbReference type="SUPFAM" id="SSF46589">
    <property type="entry name" value="tRNA-binding arm"/>
    <property type="match status" value="1"/>
</dbReference>
<keyword evidence="4" id="KW-0963">Cytoplasm</keyword>
<dbReference type="EC" id="2.3.2.17" evidence="2"/>
<keyword evidence="14" id="KW-1185">Reference proteome</keyword>
<keyword evidence="5" id="KW-0808">Transferase</keyword>
<dbReference type="InterPro" id="IPR050644">
    <property type="entry name" value="PG_Glycine_Bridge_Synth"/>
</dbReference>
<dbReference type="PANTHER" id="PTHR36174:SF2">
    <property type="entry name" value="AMINOACYLTRANSFERASE FEMA"/>
    <property type="match status" value="1"/>
</dbReference>
<dbReference type="InterPro" id="IPR010978">
    <property type="entry name" value="tRNA-bd_arm"/>
</dbReference>
<evidence type="ECO:0000256" key="8">
    <source>
        <dbReference type="ARBA" id="ARBA00023315"/>
    </source>
</evidence>
<evidence type="ECO:0000256" key="7">
    <source>
        <dbReference type="ARBA" id="ARBA00022984"/>
    </source>
</evidence>
<gene>
    <name evidence="13" type="primary">femA_1</name>
    <name evidence="13" type="ORF">NtB2_00320</name>
</gene>
<evidence type="ECO:0000256" key="9">
    <source>
        <dbReference type="ARBA" id="ARBA00023316"/>
    </source>
</evidence>
<keyword evidence="9" id="KW-0961">Cell wall biogenesis/degradation</keyword>
<evidence type="ECO:0000313" key="14">
    <source>
        <dbReference type="Proteomes" id="UP000245021"/>
    </source>
</evidence>
<evidence type="ECO:0000256" key="2">
    <source>
        <dbReference type="ARBA" id="ARBA00012466"/>
    </source>
</evidence>
<comment type="catalytic activity">
    <reaction evidence="12">
        <text>beta-D-GlcNAc-(1-&gt;4)-Mur2Ac(oyl-L-Ala-D-isoglutaminyl-L-Lys-(N(6)-Gly)-D-Ala-D-Ala)-di-trans,octa-cis-undecaprenyl diphosphate + 2 glycyl-tRNA(Gly) = MurNAc-L-Ala-D-isoglutaminyl-L-Lys-(N(6)-tri-Gly)-D-Ala-D-Ala-diphospho-di-trans,octa-cis-undecaprenyl-GlcNAc + 2 tRNA(Gly) + 2 H(+)</text>
        <dbReference type="Rhea" id="RHEA:30439"/>
        <dbReference type="Rhea" id="RHEA-COMP:9664"/>
        <dbReference type="Rhea" id="RHEA-COMP:9683"/>
        <dbReference type="ChEBI" id="CHEBI:15378"/>
        <dbReference type="ChEBI" id="CHEBI:62234"/>
        <dbReference type="ChEBI" id="CHEBI:62235"/>
        <dbReference type="ChEBI" id="CHEBI:78442"/>
        <dbReference type="ChEBI" id="CHEBI:78522"/>
        <dbReference type="EC" id="2.3.2.17"/>
    </reaction>
</comment>
<dbReference type="GO" id="GO:0009252">
    <property type="term" value="P:peptidoglycan biosynthetic process"/>
    <property type="evidence" value="ECO:0007669"/>
    <property type="project" value="UniProtKB-KW"/>
</dbReference>
<dbReference type="Gene3D" id="3.40.630.30">
    <property type="match status" value="2"/>
</dbReference>
<dbReference type="Pfam" id="PF02388">
    <property type="entry name" value="FemAB"/>
    <property type="match status" value="1"/>
</dbReference>
<name>A0A2R5HDT2_9LACT</name>
<dbReference type="SUPFAM" id="SSF55729">
    <property type="entry name" value="Acyl-CoA N-acyltransferases (Nat)"/>
    <property type="match status" value="2"/>
</dbReference>
<accession>A0A2R5HDT2</accession>
<dbReference type="GO" id="GO:0000166">
    <property type="term" value="F:nucleotide binding"/>
    <property type="evidence" value="ECO:0007669"/>
    <property type="project" value="InterPro"/>
</dbReference>
<evidence type="ECO:0000256" key="3">
    <source>
        <dbReference type="ARBA" id="ARBA00016236"/>
    </source>
</evidence>
<dbReference type="GO" id="GO:0008360">
    <property type="term" value="P:regulation of cell shape"/>
    <property type="evidence" value="ECO:0007669"/>
    <property type="project" value="UniProtKB-KW"/>
</dbReference>
<dbReference type="AlphaFoldDB" id="A0A2R5HDT2"/>
<evidence type="ECO:0000256" key="12">
    <source>
        <dbReference type="ARBA" id="ARBA00047483"/>
    </source>
</evidence>
<dbReference type="RefSeq" id="WP_225867032.1">
    <property type="nucleotide sequence ID" value="NZ_BFFO01000002.1"/>
</dbReference>
<dbReference type="InterPro" id="IPR016181">
    <property type="entry name" value="Acyl_CoA_acyltransferase"/>
</dbReference>
<reference evidence="13 14" key="1">
    <citation type="journal article" date="2018" name="Genome Announc.">
        <title>Draft Genome Sequence of Lactococcus sp. Strain NtB2 (JCM 32569), Isolated from the Gut of the Higher Termite Nasutitermes takasagoensis.</title>
        <authorList>
            <person name="Noda S."/>
            <person name="Aihara C."/>
            <person name="Yuki M."/>
            <person name="Ohkuma M."/>
        </authorList>
    </citation>
    <scope>NUCLEOTIDE SEQUENCE [LARGE SCALE GENOMIC DNA]</scope>
    <source>
        <strain evidence="13 14">NtB2</strain>
    </source>
</reference>
<keyword evidence="7" id="KW-0573">Peptidoglycan synthesis</keyword>
<comment type="caution">
    <text evidence="13">The sequence shown here is derived from an EMBL/GenBank/DDBJ whole genome shotgun (WGS) entry which is preliminary data.</text>
</comment>
<evidence type="ECO:0000256" key="1">
    <source>
        <dbReference type="ARBA" id="ARBA00009943"/>
    </source>
</evidence>
<dbReference type="Gene3D" id="1.20.58.90">
    <property type="match status" value="1"/>
</dbReference>
<dbReference type="PANTHER" id="PTHR36174">
    <property type="entry name" value="LIPID II:GLYCINE GLYCYLTRANSFERASE"/>
    <property type="match status" value="1"/>
</dbReference>
<dbReference type="PROSITE" id="PS51191">
    <property type="entry name" value="FEMABX"/>
    <property type="match status" value="1"/>
</dbReference>
<proteinExistence type="inferred from homology"/>
<keyword evidence="8" id="KW-0012">Acyltransferase</keyword>
<evidence type="ECO:0000313" key="13">
    <source>
        <dbReference type="EMBL" id="GBG96209.1"/>
    </source>
</evidence>
<organism evidence="13 14">
    <name type="scientific">Lactococcus termiticola</name>
    <dbReference type="NCBI Taxonomy" id="2169526"/>
    <lineage>
        <taxon>Bacteria</taxon>
        <taxon>Bacillati</taxon>
        <taxon>Bacillota</taxon>
        <taxon>Bacilli</taxon>
        <taxon>Lactobacillales</taxon>
        <taxon>Streptococcaceae</taxon>
        <taxon>Lactococcus</taxon>
    </lineage>
</organism>
<dbReference type="InterPro" id="IPR003447">
    <property type="entry name" value="FEMABX"/>
</dbReference>
<evidence type="ECO:0000256" key="11">
    <source>
        <dbReference type="ARBA" id="ARBA00032233"/>
    </source>
</evidence>
<protein>
    <recommendedName>
        <fullName evidence="3">Aminoacyltransferase FemA</fullName>
        <ecNumber evidence="2">2.3.2.17</ecNumber>
    </recommendedName>
    <alternativeName>
        <fullName evidence="11">Factor essential for expression of methicillin resistance A</fullName>
    </alternativeName>
    <alternativeName>
        <fullName evidence="10">N-acetylmuramoyl-L-alanyl-D-glutamyl-L-lysyl-(N6-glycyl)-D-alanyl-D-alanine-diphosphoundecaprenyl-N-acetylglucosamine:glycine glycyltransferase</fullName>
    </alternativeName>
</protein>
<dbReference type="GO" id="GO:0071555">
    <property type="term" value="P:cell wall organization"/>
    <property type="evidence" value="ECO:0007669"/>
    <property type="project" value="UniProtKB-KW"/>
</dbReference>
<sequence length="421" mass="48499">MGLILRNYDFVELSEEEYRNYAKTVKIGSFLQMPEMKALLQPLGWKTYYVGVKEDGLIKLASFLVAKHMTGGMHFEMQYGVITAEKDELAENFFYEHLKYFVKAHHGLELLAIPNNDYQHLDDKGEAITEKDDDFINRLNHLGYKHWDFITGFNDRGESIWHYVKDLSAIADSKKLMKSYSKAGQHSVKKTQQFGIRVRPMQREELSVFKDMTAQTSERRGYDDHDLPYYEHFYDAFGENCDFLLAEINFAQYAKGLEEDISKNEAKIQSLNADIEASDSAKKKKQRDELVKQTASLQKRMDEVAGYVETYGDQAVPLAGALMVYNSAETVYLASGSYENFKNFYAPFAIQHYAMSKTLDLGISSYNFFGIQGKLDGSDGVLRFKENFAGEIVEKMGYFDYVAHPMKQKSLLVLKKLMRRH</sequence>
<dbReference type="GO" id="GO:0016755">
    <property type="term" value="F:aminoacyltransferase activity"/>
    <property type="evidence" value="ECO:0007669"/>
    <property type="project" value="InterPro"/>
</dbReference>
<dbReference type="Proteomes" id="UP000245021">
    <property type="component" value="Unassembled WGS sequence"/>
</dbReference>
<evidence type="ECO:0000256" key="4">
    <source>
        <dbReference type="ARBA" id="ARBA00022490"/>
    </source>
</evidence>
<evidence type="ECO:0000256" key="6">
    <source>
        <dbReference type="ARBA" id="ARBA00022960"/>
    </source>
</evidence>
<dbReference type="EMBL" id="BFFO01000002">
    <property type="protein sequence ID" value="GBG96209.1"/>
    <property type="molecule type" value="Genomic_DNA"/>
</dbReference>
<comment type="similarity">
    <text evidence="1">Belongs to the FemABX family.</text>
</comment>
<keyword evidence="6" id="KW-0133">Cell shape</keyword>
<evidence type="ECO:0000256" key="10">
    <source>
        <dbReference type="ARBA" id="ARBA00030706"/>
    </source>
</evidence>